<dbReference type="Pfam" id="PF02575">
    <property type="entry name" value="YbaB_DNA_bd"/>
    <property type="match status" value="1"/>
</dbReference>
<evidence type="ECO:0000256" key="1">
    <source>
        <dbReference type="SAM" id="Coils"/>
    </source>
</evidence>
<accession>A0A919PM44</accession>
<proteinExistence type="predicted"/>
<keyword evidence="3" id="KW-1185">Reference proteome</keyword>
<evidence type="ECO:0008006" key="4">
    <source>
        <dbReference type="Google" id="ProtNLM"/>
    </source>
</evidence>
<dbReference type="AlphaFoldDB" id="A0A919PM44"/>
<protein>
    <recommendedName>
        <fullName evidence="4">YbaB/EbfC family nucleoid-associated protein</fullName>
    </recommendedName>
</protein>
<organism evidence="2 3">
    <name type="scientific">Dactylosporangium siamense</name>
    <dbReference type="NCBI Taxonomy" id="685454"/>
    <lineage>
        <taxon>Bacteria</taxon>
        <taxon>Bacillati</taxon>
        <taxon>Actinomycetota</taxon>
        <taxon>Actinomycetes</taxon>
        <taxon>Micromonosporales</taxon>
        <taxon>Micromonosporaceae</taxon>
        <taxon>Dactylosporangium</taxon>
    </lineage>
</organism>
<dbReference type="InterPro" id="IPR036894">
    <property type="entry name" value="YbaB-like_sf"/>
</dbReference>
<dbReference type="Gene3D" id="3.30.1310.10">
    <property type="entry name" value="Nucleoid-associated protein YbaB-like domain"/>
    <property type="match status" value="1"/>
</dbReference>
<name>A0A919PM44_9ACTN</name>
<feature type="coiled-coil region" evidence="1">
    <location>
        <begin position="12"/>
        <end position="39"/>
    </location>
</feature>
<evidence type="ECO:0000313" key="2">
    <source>
        <dbReference type="EMBL" id="GIG46657.1"/>
    </source>
</evidence>
<comment type="caution">
    <text evidence="2">The sequence shown here is derived from an EMBL/GenBank/DDBJ whole genome shotgun (WGS) entry which is preliminary data.</text>
</comment>
<sequence>MTSPRDELQPRLEAMLEDANKLLGNAAEMQRKLKELTASTRSEDGFVVTTVDARGRLVQLDLDPRIYRAPNAGALGALIVETYQRAVEIVDVEMRKIIKRYLPEEFDMDKFAAIDFDKYASGRSAKTTGRGSR</sequence>
<dbReference type="SUPFAM" id="SSF82607">
    <property type="entry name" value="YbaB-like"/>
    <property type="match status" value="1"/>
</dbReference>
<evidence type="ECO:0000313" key="3">
    <source>
        <dbReference type="Proteomes" id="UP000660611"/>
    </source>
</evidence>
<gene>
    <name evidence="2" type="ORF">Dsi01nite_046980</name>
</gene>
<dbReference type="GO" id="GO:0003677">
    <property type="term" value="F:DNA binding"/>
    <property type="evidence" value="ECO:0007669"/>
    <property type="project" value="InterPro"/>
</dbReference>
<keyword evidence="1" id="KW-0175">Coiled coil</keyword>
<dbReference type="EMBL" id="BONQ01000074">
    <property type="protein sequence ID" value="GIG46657.1"/>
    <property type="molecule type" value="Genomic_DNA"/>
</dbReference>
<dbReference type="Proteomes" id="UP000660611">
    <property type="component" value="Unassembled WGS sequence"/>
</dbReference>
<reference evidence="2" key="1">
    <citation type="submission" date="2021-01" db="EMBL/GenBank/DDBJ databases">
        <title>Whole genome shotgun sequence of Dactylosporangium siamense NBRC 106093.</title>
        <authorList>
            <person name="Komaki H."/>
            <person name="Tamura T."/>
        </authorList>
    </citation>
    <scope>NUCLEOTIDE SEQUENCE</scope>
    <source>
        <strain evidence="2">NBRC 106093</strain>
    </source>
</reference>
<dbReference type="InterPro" id="IPR004401">
    <property type="entry name" value="YbaB/EbfC"/>
</dbReference>